<evidence type="ECO:0000313" key="2">
    <source>
        <dbReference type="Proteomes" id="UP000193942"/>
    </source>
</evidence>
<name>A0A1X3IVN8_ECOLX</name>
<dbReference type="AlphaFoldDB" id="A0A1X3IVN8"/>
<accession>A0A1X3IVN8</accession>
<dbReference type="EMBL" id="ADIZ01000040">
    <property type="protein sequence ID" value="OSK90757.1"/>
    <property type="molecule type" value="Genomic_DNA"/>
</dbReference>
<organism evidence="1 2">
    <name type="scientific">Escherichia coli TA447</name>
    <dbReference type="NCBI Taxonomy" id="656447"/>
    <lineage>
        <taxon>Bacteria</taxon>
        <taxon>Pseudomonadati</taxon>
        <taxon>Pseudomonadota</taxon>
        <taxon>Gammaproteobacteria</taxon>
        <taxon>Enterobacterales</taxon>
        <taxon>Enterobacteriaceae</taxon>
        <taxon>Escherichia</taxon>
    </lineage>
</organism>
<proteinExistence type="predicted"/>
<protein>
    <submittedName>
        <fullName evidence="1">Uncharacterized protein</fullName>
    </submittedName>
</protein>
<dbReference type="Proteomes" id="UP000193942">
    <property type="component" value="Unassembled WGS sequence"/>
</dbReference>
<gene>
    <name evidence="1" type="ORF">ECXG_02549</name>
</gene>
<evidence type="ECO:0000313" key="1">
    <source>
        <dbReference type="EMBL" id="OSK90757.1"/>
    </source>
</evidence>
<sequence length="30" mass="3163">MIVGVGLMSYSDPLLKITSSLRRSVAAIAL</sequence>
<reference evidence="1 2" key="1">
    <citation type="submission" date="2010-04" db="EMBL/GenBank/DDBJ databases">
        <title>The Genome Sequence of Escherichia coli TA447.</title>
        <authorList>
            <consortium name="The Broad Institute Genome Sequencing Platform"/>
            <consortium name="The Broad Institute Genome Sequencing Center for Infectious Disease"/>
            <person name="Feldgarden M."/>
            <person name="Gordon D.M."/>
            <person name="Johnson J.R."/>
            <person name="Johnston B.D."/>
            <person name="Young S."/>
            <person name="Zeng Q."/>
            <person name="Koehrsen M."/>
            <person name="Alvarado L."/>
            <person name="Berlin A.M."/>
            <person name="Borenstein D."/>
            <person name="Chapman S.B."/>
            <person name="Chen Z."/>
            <person name="Engels R."/>
            <person name="Freedman E."/>
            <person name="Gellesch M."/>
            <person name="Goldberg J."/>
            <person name="Griggs A."/>
            <person name="Gujja S."/>
            <person name="Heilman E.R."/>
            <person name="Heiman D.I."/>
            <person name="Hepburn T.A."/>
            <person name="Howarth C."/>
            <person name="Jen D."/>
            <person name="Larson L."/>
            <person name="Mehta T."/>
            <person name="Park D."/>
            <person name="Pearson M."/>
            <person name="Richards J."/>
            <person name="Roberts A."/>
            <person name="Saif S."/>
            <person name="Shea T.D."/>
            <person name="Shenoy N."/>
            <person name="Sisk P."/>
            <person name="Stolte C."/>
            <person name="Sykes S.N."/>
            <person name="Walk T."/>
            <person name="White J."/>
            <person name="Yandava C."/>
            <person name="Haas B."/>
            <person name="Henn M.R."/>
            <person name="Nusbaum C."/>
            <person name="Birren B."/>
        </authorList>
    </citation>
    <scope>NUCLEOTIDE SEQUENCE [LARGE SCALE GENOMIC DNA]</scope>
    <source>
        <strain evidence="1 2">TA447</strain>
    </source>
</reference>
<comment type="caution">
    <text evidence="1">The sequence shown here is derived from an EMBL/GenBank/DDBJ whole genome shotgun (WGS) entry which is preliminary data.</text>
</comment>